<dbReference type="Pfam" id="PF09588">
    <property type="entry name" value="YqaJ"/>
    <property type="match status" value="1"/>
</dbReference>
<sequence>MTAIAIEPAAPIVGRRVTPTARLVLPATAGRAEWLAARRGDHRDGSTRIGSSDVADILGVGYNVPLRVFHEKRGELPEDDNAGEAALWGNLHEETIAREWARRNRSVVRRVGLVGNDERPWMTCTLDRRVTECPLNREQRETCALEIKTRSAWLAGKWLRSTPDDVLAQVLWQMAVTGYDHVHVAVLIGGNDYRQYVIRRNDHEAIIENLIAAADLMRQRIIAGDTPAPSGDPDRLVELYGDLYPERAGGLDVGPEVLDLLDRYETHRLAEKREKRGKDEAKADLIALLGGHERAQFAEEDAYSYTARRGRPAVALALMAEQYPDAYEACVTETTVRAINVGRNFRKTEES</sequence>
<organism evidence="2 3">
    <name type="scientific">Nonomuraea cypriaca</name>
    <dbReference type="NCBI Taxonomy" id="1187855"/>
    <lineage>
        <taxon>Bacteria</taxon>
        <taxon>Bacillati</taxon>
        <taxon>Actinomycetota</taxon>
        <taxon>Actinomycetes</taxon>
        <taxon>Streptosporangiales</taxon>
        <taxon>Streptosporangiaceae</taxon>
        <taxon>Nonomuraea</taxon>
    </lineage>
</organism>
<dbReference type="EMBL" id="JADOGI010000026">
    <property type="protein sequence ID" value="MBF8186361.1"/>
    <property type="molecule type" value="Genomic_DNA"/>
</dbReference>
<accession>A0A931A532</accession>
<dbReference type="InterPro" id="IPR011604">
    <property type="entry name" value="PDDEXK-like_dom_sf"/>
</dbReference>
<feature type="domain" description="YqaJ viral recombinase" evidence="1">
    <location>
        <begin position="33"/>
        <end position="180"/>
    </location>
</feature>
<evidence type="ECO:0000313" key="2">
    <source>
        <dbReference type="EMBL" id="MBF8186361.1"/>
    </source>
</evidence>
<name>A0A931A532_9ACTN</name>
<dbReference type="NCBIfam" id="TIGR03033">
    <property type="entry name" value="phage_rel_nuc"/>
    <property type="match status" value="1"/>
</dbReference>
<evidence type="ECO:0000313" key="3">
    <source>
        <dbReference type="Proteomes" id="UP000605361"/>
    </source>
</evidence>
<dbReference type="Gene3D" id="3.90.320.10">
    <property type="match status" value="1"/>
</dbReference>
<dbReference type="Proteomes" id="UP000605361">
    <property type="component" value="Unassembled WGS sequence"/>
</dbReference>
<evidence type="ECO:0000259" key="1">
    <source>
        <dbReference type="Pfam" id="PF09588"/>
    </source>
</evidence>
<dbReference type="AlphaFoldDB" id="A0A931A532"/>
<protein>
    <submittedName>
        <fullName evidence="2">YqaJ viral recombinase family protein</fullName>
    </submittedName>
</protein>
<dbReference type="InterPro" id="IPR019080">
    <property type="entry name" value="YqaJ_viral_recombinase"/>
</dbReference>
<gene>
    <name evidence="2" type="ORF">ITP53_11485</name>
</gene>
<proteinExistence type="predicted"/>
<keyword evidence="3" id="KW-1185">Reference proteome</keyword>
<dbReference type="RefSeq" id="WP_195895337.1">
    <property type="nucleotide sequence ID" value="NZ_JADOGI010000026.1"/>
</dbReference>
<reference evidence="2" key="1">
    <citation type="submission" date="2020-11" db="EMBL/GenBank/DDBJ databases">
        <title>Whole-genome analyses of Nonomuraea sp. K274.</title>
        <authorList>
            <person name="Veyisoglu A."/>
        </authorList>
    </citation>
    <scope>NUCLEOTIDE SEQUENCE</scope>
    <source>
        <strain evidence="2">K274</strain>
    </source>
</reference>
<dbReference type="InterPro" id="IPR017482">
    <property type="entry name" value="Lambda-type_endonuclease"/>
</dbReference>
<dbReference type="InterPro" id="IPR011335">
    <property type="entry name" value="Restrct_endonuc-II-like"/>
</dbReference>
<comment type="caution">
    <text evidence="2">The sequence shown here is derived from an EMBL/GenBank/DDBJ whole genome shotgun (WGS) entry which is preliminary data.</text>
</comment>
<dbReference type="SUPFAM" id="SSF52980">
    <property type="entry name" value="Restriction endonuclease-like"/>
    <property type="match status" value="1"/>
</dbReference>